<dbReference type="AlphaFoldDB" id="A0A8B6EWK9"/>
<evidence type="ECO:0000313" key="1">
    <source>
        <dbReference type="EMBL" id="VDI40980.1"/>
    </source>
</evidence>
<proteinExistence type="predicted"/>
<gene>
    <name evidence="1" type="ORF">MGAL_10B077034</name>
</gene>
<organism evidence="1 2">
    <name type="scientific">Mytilus galloprovincialis</name>
    <name type="common">Mediterranean mussel</name>
    <dbReference type="NCBI Taxonomy" id="29158"/>
    <lineage>
        <taxon>Eukaryota</taxon>
        <taxon>Metazoa</taxon>
        <taxon>Spiralia</taxon>
        <taxon>Lophotrochozoa</taxon>
        <taxon>Mollusca</taxon>
        <taxon>Bivalvia</taxon>
        <taxon>Autobranchia</taxon>
        <taxon>Pteriomorphia</taxon>
        <taxon>Mytilida</taxon>
        <taxon>Mytiloidea</taxon>
        <taxon>Mytilidae</taxon>
        <taxon>Mytilinae</taxon>
        <taxon>Mytilus</taxon>
    </lineage>
</organism>
<sequence>YNVTFHEGKTTWIDATKHCYDNDEVLYNNKDDIKNLLTNISVEVWAGQYIALSPWTVTWGCHKIQDISTKTKFKVPRINQTECQFLCNGKEYFAIKDDTCVCLLLGDLKDKLPYNPCACDECYRVIR</sequence>
<dbReference type="EMBL" id="UYJE01005856">
    <property type="protein sequence ID" value="VDI40980.1"/>
    <property type="molecule type" value="Genomic_DNA"/>
</dbReference>
<protein>
    <submittedName>
        <fullName evidence="1">Uncharacterized protein</fullName>
    </submittedName>
</protein>
<keyword evidence="2" id="KW-1185">Reference proteome</keyword>
<feature type="non-terminal residue" evidence="1">
    <location>
        <position position="127"/>
    </location>
</feature>
<reference evidence="1" key="1">
    <citation type="submission" date="2018-11" db="EMBL/GenBank/DDBJ databases">
        <authorList>
            <person name="Alioto T."/>
            <person name="Alioto T."/>
        </authorList>
    </citation>
    <scope>NUCLEOTIDE SEQUENCE</scope>
</reference>
<name>A0A8B6EWK9_MYTGA</name>
<comment type="caution">
    <text evidence="1">The sequence shown here is derived from an EMBL/GenBank/DDBJ whole genome shotgun (WGS) entry which is preliminary data.</text>
</comment>
<feature type="non-terminal residue" evidence="1">
    <location>
        <position position="1"/>
    </location>
</feature>
<dbReference type="Proteomes" id="UP000596742">
    <property type="component" value="Unassembled WGS sequence"/>
</dbReference>
<evidence type="ECO:0000313" key="2">
    <source>
        <dbReference type="Proteomes" id="UP000596742"/>
    </source>
</evidence>
<accession>A0A8B6EWK9</accession>